<comment type="caution">
    <text evidence="5">Lacks conserved residue(s) required for the propagation of feature annotation.</text>
</comment>
<evidence type="ECO:0000259" key="6">
    <source>
        <dbReference type="Pfam" id="PF16363"/>
    </source>
</evidence>
<evidence type="ECO:0000256" key="1">
    <source>
        <dbReference type="ARBA" id="ARBA00001937"/>
    </source>
</evidence>
<dbReference type="RefSeq" id="WP_188679391.1">
    <property type="nucleotide sequence ID" value="NZ_BMNY01000001.1"/>
</dbReference>
<dbReference type="Gene3D" id="3.40.50.720">
    <property type="entry name" value="NAD(P)-binding Rossmann-like Domain"/>
    <property type="match status" value="1"/>
</dbReference>
<comment type="caution">
    <text evidence="7">The sequence shown here is derived from an EMBL/GenBank/DDBJ whole genome shotgun (WGS) entry which is preliminary data.</text>
</comment>
<dbReference type="EC" id="4.2.1.47" evidence="3 5"/>
<dbReference type="InterPro" id="IPR016040">
    <property type="entry name" value="NAD(P)-bd_dom"/>
</dbReference>
<dbReference type="CDD" id="cd05260">
    <property type="entry name" value="GDP_MD_SDR_e"/>
    <property type="match status" value="1"/>
</dbReference>
<evidence type="ECO:0000313" key="7">
    <source>
        <dbReference type="EMBL" id="GGM66613.1"/>
    </source>
</evidence>
<evidence type="ECO:0000256" key="3">
    <source>
        <dbReference type="ARBA" id="ARBA00011989"/>
    </source>
</evidence>
<name>A0AA37BQD8_9ARCH</name>
<evidence type="ECO:0000256" key="4">
    <source>
        <dbReference type="ARBA" id="ARBA00023239"/>
    </source>
</evidence>
<dbReference type="EMBL" id="BMNY01000001">
    <property type="protein sequence ID" value="GGM66613.1"/>
    <property type="molecule type" value="Genomic_DNA"/>
</dbReference>
<keyword evidence="8" id="KW-1185">Reference proteome</keyword>
<dbReference type="GO" id="GO:0042351">
    <property type="term" value="P:'de novo' GDP-L-fucose biosynthetic process"/>
    <property type="evidence" value="ECO:0007669"/>
    <property type="project" value="TreeGrafter"/>
</dbReference>
<feature type="domain" description="NAD(P)-binding" evidence="6">
    <location>
        <begin position="5"/>
        <end position="330"/>
    </location>
</feature>
<dbReference type="GO" id="GO:0008446">
    <property type="term" value="F:GDP-mannose 4,6-dehydratase activity"/>
    <property type="evidence" value="ECO:0007669"/>
    <property type="project" value="UniProtKB-UniRule"/>
</dbReference>
<dbReference type="Gene3D" id="3.90.25.10">
    <property type="entry name" value="UDP-galactose 4-epimerase, domain 1"/>
    <property type="match status" value="1"/>
</dbReference>
<reference evidence="7" key="2">
    <citation type="submission" date="2022-09" db="EMBL/GenBank/DDBJ databases">
        <authorList>
            <person name="Sun Q."/>
            <person name="Ohkuma M."/>
        </authorList>
    </citation>
    <scope>NUCLEOTIDE SEQUENCE</scope>
    <source>
        <strain evidence="7">JCM 13583</strain>
    </source>
</reference>
<comment type="similarity">
    <text evidence="2 5">Belongs to the NAD(P)-dependent epimerase/dehydratase family. GDP-mannose 4,6-dehydratase subfamily.</text>
</comment>
<evidence type="ECO:0000313" key="8">
    <source>
        <dbReference type="Proteomes" id="UP000632195"/>
    </source>
</evidence>
<comment type="cofactor">
    <cofactor evidence="1 5">
        <name>NADP(+)</name>
        <dbReference type="ChEBI" id="CHEBI:58349"/>
    </cofactor>
</comment>
<keyword evidence="4 5" id="KW-0456">Lyase</keyword>
<comment type="catalytic activity">
    <reaction evidence="5">
        <text>GDP-alpha-D-mannose = GDP-4-dehydro-alpha-D-rhamnose + H2O</text>
        <dbReference type="Rhea" id="RHEA:23820"/>
        <dbReference type="ChEBI" id="CHEBI:15377"/>
        <dbReference type="ChEBI" id="CHEBI:57527"/>
        <dbReference type="ChEBI" id="CHEBI:57964"/>
        <dbReference type="EC" id="4.2.1.47"/>
    </reaction>
</comment>
<dbReference type="HAMAP" id="MF_00955">
    <property type="entry name" value="GDP_Man_dehydratase"/>
    <property type="match status" value="1"/>
</dbReference>
<dbReference type="FunFam" id="3.40.50.720:FF:000924">
    <property type="entry name" value="GDP-mannose 4,6 dehydratase"/>
    <property type="match status" value="1"/>
</dbReference>
<reference evidence="7" key="1">
    <citation type="journal article" date="2014" name="Int. J. Syst. Evol. Microbiol.">
        <title>Complete genome sequence of Corynebacterium casei LMG S-19264T (=DSM 44701T), isolated from a smear-ripened cheese.</title>
        <authorList>
            <consortium name="US DOE Joint Genome Institute (JGI-PGF)"/>
            <person name="Walter F."/>
            <person name="Albersmeier A."/>
            <person name="Kalinowski J."/>
            <person name="Ruckert C."/>
        </authorList>
    </citation>
    <scope>NUCLEOTIDE SEQUENCE</scope>
    <source>
        <strain evidence="7">JCM 13583</strain>
    </source>
</reference>
<evidence type="ECO:0000256" key="2">
    <source>
        <dbReference type="ARBA" id="ARBA00009263"/>
    </source>
</evidence>
<dbReference type="PANTHER" id="PTHR43715">
    <property type="entry name" value="GDP-MANNOSE 4,6-DEHYDRATASE"/>
    <property type="match status" value="1"/>
</dbReference>
<dbReference type="Pfam" id="PF16363">
    <property type="entry name" value="GDP_Man_Dehyd"/>
    <property type="match status" value="1"/>
</dbReference>
<sequence>MKKALITGVSGQDGYFLTQFLMDRGYEVHGTVRRNSRMSQGTLERMPRQYRERLQVHYGDITDGTFLSLLIKENQYDEIYHLAAQSFVAYSFQNPASTYDINIGGTLNVVNAIRDYSPSSRLYFAATSEMFGQPKTTPQNENTPLYPRSPYAISKLAGFWTVRVYREAYSLYMCNGILFNHESEVRGPEFVTMKIARAVARIANGDTEPLVLGNLDARKDWGYAKDYVEGMWMMLQKERPDDYVLATGEIHTVREFATEAFGVAGIDVEWRDSGLNEVGIDRDSGQVIVRVSREFYRPLESDNYRGDYSKAQQLLGWRPKTTFRELVRIMVESEMKRYAQGKVRVDRETT</sequence>
<dbReference type="PANTHER" id="PTHR43715:SF1">
    <property type="entry name" value="GDP-MANNOSE 4,6 DEHYDRATASE"/>
    <property type="match status" value="1"/>
</dbReference>
<keyword evidence="5" id="KW-0521">NADP</keyword>
<proteinExistence type="inferred from homology"/>
<accession>A0AA37BQD8</accession>
<dbReference type="GO" id="GO:0070401">
    <property type="term" value="F:NADP+ binding"/>
    <property type="evidence" value="ECO:0007669"/>
    <property type="project" value="UniProtKB-UniRule"/>
</dbReference>
<evidence type="ECO:0000256" key="5">
    <source>
        <dbReference type="HAMAP-Rule" id="MF_00955"/>
    </source>
</evidence>
<dbReference type="InterPro" id="IPR036291">
    <property type="entry name" value="NAD(P)-bd_dom_sf"/>
</dbReference>
<dbReference type="InterPro" id="IPR006368">
    <property type="entry name" value="GDP_Man_deHydtase"/>
</dbReference>
<dbReference type="AlphaFoldDB" id="A0AA37BQD8"/>
<dbReference type="Proteomes" id="UP000632195">
    <property type="component" value="Unassembled WGS sequence"/>
</dbReference>
<comment type="function">
    <text evidence="5">Catalyzes the conversion of GDP-D-mannose to GDP-4-dehydro-6-deoxy-D-mannose.</text>
</comment>
<protein>
    <recommendedName>
        <fullName evidence="3 5">GDP-mannose 4,6-dehydratase</fullName>
        <ecNumber evidence="3 5">4.2.1.47</ecNumber>
    </recommendedName>
    <alternativeName>
        <fullName evidence="5">GDP-D-mannose dehydratase</fullName>
    </alternativeName>
</protein>
<dbReference type="NCBIfam" id="TIGR01472">
    <property type="entry name" value="gmd"/>
    <property type="match status" value="1"/>
</dbReference>
<gene>
    <name evidence="7" type="primary">rfbD</name>
    <name evidence="5" type="synonym">gmd</name>
    <name evidence="7" type="ORF">GCM10007108_00980</name>
</gene>
<organism evidence="7 8">
    <name type="scientific">Thermogymnomonas acidicola</name>
    <dbReference type="NCBI Taxonomy" id="399579"/>
    <lineage>
        <taxon>Archaea</taxon>
        <taxon>Methanobacteriati</taxon>
        <taxon>Thermoplasmatota</taxon>
        <taxon>Thermoplasmata</taxon>
        <taxon>Thermoplasmatales</taxon>
        <taxon>Thermogymnomonas</taxon>
    </lineage>
</organism>
<dbReference type="SUPFAM" id="SSF51735">
    <property type="entry name" value="NAD(P)-binding Rossmann-fold domains"/>
    <property type="match status" value="1"/>
</dbReference>